<dbReference type="InterPro" id="IPR015421">
    <property type="entry name" value="PyrdxlP-dep_Trfase_major"/>
</dbReference>
<evidence type="ECO:0000256" key="8">
    <source>
        <dbReference type="ARBA" id="ARBA00047481"/>
    </source>
</evidence>
<keyword evidence="9" id="KW-0368">Histidine biosynthesis</keyword>
<evidence type="ECO:0000256" key="3">
    <source>
        <dbReference type="ARBA" id="ARBA00007970"/>
    </source>
</evidence>
<dbReference type="InterPro" id="IPR050106">
    <property type="entry name" value="HistidinolP_aminotransfase"/>
</dbReference>
<dbReference type="Gene3D" id="3.90.1150.10">
    <property type="entry name" value="Aspartate Aminotransferase, domain 1"/>
    <property type="match status" value="1"/>
</dbReference>
<evidence type="ECO:0000259" key="10">
    <source>
        <dbReference type="Pfam" id="PF00155"/>
    </source>
</evidence>
<dbReference type="EMBL" id="JACPUR010000037">
    <property type="protein sequence ID" value="MBI3129042.1"/>
    <property type="molecule type" value="Genomic_DNA"/>
</dbReference>
<evidence type="ECO:0000256" key="9">
    <source>
        <dbReference type="HAMAP-Rule" id="MF_01023"/>
    </source>
</evidence>
<comment type="subunit">
    <text evidence="4 9">Homodimer.</text>
</comment>
<keyword evidence="6 9" id="KW-0808">Transferase</keyword>
<comment type="similarity">
    <text evidence="3 9">Belongs to the class-II pyridoxal-phosphate-dependent aminotransferase family. Histidinol-phosphate aminotransferase subfamily.</text>
</comment>
<keyword evidence="7 9" id="KW-0663">Pyridoxal phosphate</keyword>
<name>A0A932MPW5_UNCTE</name>
<evidence type="ECO:0000256" key="5">
    <source>
        <dbReference type="ARBA" id="ARBA00022576"/>
    </source>
</evidence>
<feature type="modified residue" description="N6-(pyridoxal phosphate)lysine" evidence="9">
    <location>
        <position position="229"/>
    </location>
</feature>
<evidence type="ECO:0000256" key="1">
    <source>
        <dbReference type="ARBA" id="ARBA00001933"/>
    </source>
</evidence>
<dbReference type="GO" id="GO:0030170">
    <property type="term" value="F:pyridoxal phosphate binding"/>
    <property type="evidence" value="ECO:0007669"/>
    <property type="project" value="InterPro"/>
</dbReference>
<evidence type="ECO:0000256" key="7">
    <source>
        <dbReference type="ARBA" id="ARBA00022898"/>
    </source>
</evidence>
<keyword evidence="9" id="KW-0028">Amino-acid biosynthesis</keyword>
<dbReference type="CDD" id="cd00609">
    <property type="entry name" value="AAT_like"/>
    <property type="match status" value="1"/>
</dbReference>
<keyword evidence="5 9" id="KW-0032">Aminotransferase</keyword>
<organism evidence="11 12">
    <name type="scientific">Tectimicrobiota bacterium</name>
    <dbReference type="NCBI Taxonomy" id="2528274"/>
    <lineage>
        <taxon>Bacteria</taxon>
        <taxon>Pseudomonadati</taxon>
        <taxon>Nitrospinota/Tectimicrobiota group</taxon>
        <taxon>Candidatus Tectimicrobiota</taxon>
    </lineage>
</organism>
<evidence type="ECO:0000256" key="4">
    <source>
        <dbReference type="ARBA" id="ARBA00011738"/>
    </source>
</evidence>
<dbReference type="NCBIfam" id="TIGR01141">
    <property type="entry name" value="hisC"/>
    <property type="match status" value="1"/>
</dbReference>
<dbReference type="InterPro" id="IPR004839">
    <property type="entry name" value="Aminotransferase_I/II_large"/>
</dbReference>
<proteinExistence type="inferred from homology"/>
<dbReference type="PANTHER" id="PTHR43643">
    <property type="entry name" value="HISTIDINOL-PHOSPHATE AMINOTRANSFERASE 2"/>
    <property type="match status" value="1"/>
</dbReference>
<feature type="domain" description="Aminotransferase class I/classII large" evidence="10">
    <location>
        <begin position="39"/>
        <end position="361"/>
    </location>
</feature>
<accession>A0A932MPW5</accession>
<dbReference type="EC" id="2.6.1.9" evidence="9"/>
<sequence length="367" mass="40230">MWEVAMKFQTAQPVAGITVYQPGKPIEEVERELGISGSIKLASNENPLGPSPKALEAVRKALGDLNRYPDGGGYYLKRALARHHGLAPENFVLGNGTNEVLELLAHAFLDPGDPVVFSEGAFIVYLIVAQLSSCEMRTTPMRDFTHDLDAMTAKVDERTKAVFIANPNNPTGTAVGEKALRGLLERVPERTLVVVDEAYCHFAHREDYPDAVKMLREHPNLVAMRTFSKVYGLAGLRVGYGVAHPEVAAAMERVREPFNVNSLALVAAEAALEDHAHVERGVRVNAEGREFFVRELAALGLPFVPTQGNFIMAEVGDAKEVYEALLRDGVIVRPVAGYGFPRHLRISIGTPEENRRVVESLAEIMAK</sequence>
<dbReference type="PANTHER" id="PTHR43643:SF3">
    <property type="entry name" value="HISTIDINOL-PHOSPHATE AMINOTRANSFERASE"/>
    <property type="match status" value="1"/>
</dbReference>
<dbReference type="InterPro" id="IPR015422">
    <property type="entry name" value="PyrdxlP-dep_Trfase_small"/>
</dbReference>
<evidence type="ECO:0000256" key="2">
    <source>
        <dbReference type="ARBA" id="ARBA00005011"/>
    </source>
</evidence>
<evidence type="ECO:0000313" key="11">
    <source>
        <dbReference type="EMBL" id="MBI3129042.1"/>
    </source>
</evidence>
<evidence type="ECO:0000313" key="12">
    <source>
        <dbReference type="Proteomes" id="UP000782312"/>
    </source>
</evidence>
<comment type="pathway">
    <text evidence="2 9">Amino-acid biosynthesis; L-histidine biosynthesis; L-histidine from 5-phospho-alpha-D-ribose 1-diphosphate: step 7/9.</text>
</comment>
<dbReference type="Gene3D" id="3.40.640.10">
    <property type="entry name" value="Type I PLP-dependent aspartate aminotransferase-like (Major domain)"/>
    <property type="match status" value="1"/>
</dbReference>
<evidence type="ECO:0000256" key="6">
    <source>
        <dbReference type="ARBA" id="ARBA00022679"/>
    </source>
</evidence>
<dbReference type="GO" id="GO:0004400">
    <property type="term" value="F:histidinol-phosphate transaminase activity"/>
    <property type="evidence" value="ECO:0007669"/>
    <property type="project" value="UniProtKB-UniRule"/>
</dbReference>
<dbReference type="HAMAP" id="MF_01023">
    <property type="entry name" value="HisC_aminotrans_2"/>
    <property type="match status" value="1"/>
</dbReference>
<dbReference type="AlphaFoldDB" id="A0A932MPW5"/>
<reference evidence="11" key="1">
    <citation type="submission" date="2020-07" db="EMBL/GenBank/DDBJ databases">
        <title>Huge and variable diversity of episymbiotic CPR bacteria and DPANN archaea in groundwater ecosystems.</title>
        <authorList>
            <person name="He C.Y."/>
            <person name="Keren R."/>
            <person name="Whittaker M."/>
            <person name="Farag I.F."/>
            <person name="Doudna J."/>
            <person name="Cate J.H.D."/>
            <person name="Banfield J.F."/>
        </authorList>
    </citation>
    <scope>NUCLEOTIDE SEQUENCE</scope>
    <source>
        <strain evidence="11">NC_groundwater_763_Ag_S-0.2um_68_21</strain>
    </source>
</reference>
<dbReference type="Pfam" id="PF00155">
    <property type="entry name" value="Aminotran_1_2"/>
    <property type="match status" value="1"/>
</dbReference>
<comment type="catalytic activity">
    <reaction evidence="8 9">
        <text>L-histidinol phosphate + 2-oxoglutarate = 3-(imidazol-4-yl)-2-oxopropyl phosphate + L-glutamate</text>
        <dbReference type="Rhea" id="RHEA:23744"/>
        <dbReference type="ChEBI" id="CHEBI:16810"/>
        <dbReference type="ChEBI" id="CHEBI:29985"/>
        <dbReference type="ChEBI" id="CHEBI:57766"/>
        <dbReference type="ChEBI" id="CHEBI:57980"/>
        <dbReference type="EC" id="2.6.1.9"/>
    </reaction>
</comment>
<dbReference type="InterPro" id="IPR015424">
    <property type="entry name" value="PyrdxlP-dep_Trfase"/>
</dbReference>
<comment type="cofactor">
    <cofactor evidence="1 9">
        <name>pyridoxal 5'-phosphate</name>
        <dbReference type="ChEBI" id="CHEBI:597326"/>
    </cofactor>
</comment>
<dbReference type="SUPFAM" id="SSF53383">
    <property type="entry name" value="PLP-dependent transferases"/>
    <property type="match status" value="1"/>
</dbReference>
<dbReference type="Proteomes" id="UP000782312">
    <property type="component" value="Unassembled WGS sequence"/>
</dbReference>
<dbReference type="InterPro" id="IPR005861">
    <property type="entry name" value="HisP_aminotrans"/>
</dbReference>
<dbReference type="GO" id="GO:0000105">
    <property type="term" value="P:L-histidine biosynthetic process"/>
    <property type="evidence" value="ECO:0007669"/>
    <property type="project" value="UniProtKB-UniRule"/>
</dbReference>
<comment type="caution">
    <text evidence="11">The sequence shown here is derived from an EMBL/GenBank/DDBJ whole genome shotgun (WGS) entry which is preliminary data.</text>
</comment>
<gene>
    <name evidence="9" type="primary">hisC</name>
    <name evidence="11" type="ORF">HYZ11_15660</name>
</gene>
<protein>
    <recommendedName>
        <fullName evidence="9">Histidinol-phosphate aminotransferase</fullName>
        <ecNumber evidence="9">2.6.1.9</ecNumber>
    </recommendedName>
    <alternativeName>
        <fullName evidence="9">Imidazole acetol-phosphate transaminase</fullName>
    </alternativeName>
</protein>